<sequence>MSGGIVHSAPKGSSLRKALLASALVLTLFLGSPPVPATAATGTTSSSLEILTQCLDQVLPPGTSGNNDTLLQKVARLAKFRQCAVDSGFTLPAALTCVNSASGSTLTVLYTQVKQCITDTRVRVGAVAAQLVTSGYAIDVFRGSVPPLSADARAIVADLTEALGDGTGQIAALRSALAAQQSGGSAATLRPEMTTALAGFSEWNGTIGAVLGGWQGDLDERRTRYLSAASALAQGATALTGSGNTMTALVPSTGAISAKVTGTIDDLKTVAQGTAAVAQVLATLAEALPGITSDLQQINTGLDGANRAMTQMNAAIGQVNQSLDEMNRSIAAANVAMDQINAGIKQANAGMDQMIAGLDEMNAGMDQMNAAVADFPNIKAMLGSGMSLSNFGDFYDDPFQGTPEERLQRLNDQQSRDQYMSLLLGVTPGIGDALGLSGAITGKDVVTGQPLNGTERALGAVFVLGYVKGIGKAADLAGVTGKLNKAGGVLKKTKDAVAALRAGASLPAGWTTRVLSGPPAGLSKQAGVTWTEAVLSGGGAKLFYSSDGRIYAQTDEGLTYLGTRTLDDVGDACLNSFRPETRVVLGGGGTAPIASLRAGDLVLAGDTITGRPVPEPVTAVHVHTDTELTDVTVAGGGPDAVVHTTGEHPFWDADARAWVDAEDLAEGTALRTPAGVTAEVAGVRSFTGSQDMYNLTVAGYHTYFVHAGDTAVLVHNCPMARSPNALKNVKLPKSLNGVDIPHVRENHVPGGAGVHSGKNLWPSTVTDDQITEVAASAFRSNPRVVGWDSGTRMIQAQARVNGKLYEFIINKDSGIMRTIYPKLN</sequence>
<dbReference type="SUPFAM" id="SSF51294">
    <property type="entry name" value="Hedgehog/intein (Hint) domain"/>
    <property type="match status" value="1"/>
</dbReference>
<keyword evidence="2" id="KW-0964">Secreted</keyword>
<evidence type="ECO:0000313" key="6">
    <source>
        <dbReference type="Proteomes" id="UP000624709"/>
    </source>
</evidence>
<dbReference type="Pfam" id="PF07591">
    <property type="entry name" value="PT-HINT"/>
    <property type="match status" value="1"/>
</dbReference>
<dbReference type="NCBIfam" id="TIGR01443">
    <property type="entry name" value="intein_Cterm"/>
    <property type="match status" value="1"/>
</dbReference>
<dbReference type="SUPFAM" id="SSF58104">
    <property type="entry name" value="Methyl-accepting chemotaxis protein (MCP) signaling domain"/>
    <property type="match status" value="1"/>
</dbReference>
<evidence type="ECO:0000256" key="2">
    <source>
        <dbReference type="ARBA" id="ARBA00022525"/>
    </source>
</evidence>
<protein>
    <recommendedName>
        <fullName evidence="4">Pre-toxin TG domain-containing protein</fullName>
    </recommendedName>
</protein>
<keyword evidence="6" id="KW-1185">Reference proteome</keyword>
<dbReference type="Gene3D" id="1.10.287.950">
    <property type="entry name" value="Methyl-accepting chemotaxis protein"/>
    <property type="match status" value="1"/>
</dbReference>
<dbReference type="InterPro" id="IPR030934">
    <property type="entry name" value="Intein_C"/>
</dbReference>
<dbReference type="EMBL" id="BOMS01000130">
    <property type="protein sequence ID" value="GIE71621.1"/>
    <property type="molecule type" value="Genomic_DNA"/>
</dbReference>
<feature type="signal peptide" evidence="3">
    <location>
        <begin position="1"/>
        <end position="39"/>
    </location>
</feature>
<comment type="subcellular location">
    <subcellularLocation>
        <location evidence="1">Secreted</location>
    </subcellularLocation>
</comment>
<dbReference type="PROSITE" id="PS50818">
    <property type="entry name" value="INTEIN_C_TER"/>
    <property type="match status" value="1"/>
</dbReference>
<dbReference type="Gene3D" id="2.170.16.10">
    <property type="entry name" value="Hedgehog/Intein (Hint) domain"/>
    <property type="match status" value="1"/>
</dbReference>
<name>A0ABQ4BMV0_9ACTN</name>
<reference evidence="5 6" key="1">
    <citation type="submission" date="2021-01" db="EMBL/GenBank/DDBJ databases">
        <title>Whole genome shotgun sequence of Actinoplanes palleronii NBRC 14916.</title>
        <authorList>
            <person name="Komaki H."/>
            <person name="Tamura T."/>
        </authorList>
    </citation>
    <scope>NUCLEOTIDE SEQUENCE [LARGE SCALE GENOMIC DNA]</scope>
    <source>
        <strain evidence="5 6">NBRC 14916</strain>
    </source>
</reference>
<proteinExistence type="predicted"/>
<dbReference type="CDD" id="cd00081">
    <property type="entry name" value="Hint"/>
    <property type="match status" value="1"/>
</dbReference>
<feature type="domain" description="Pre-toxin TG" evidence="4">
    <location>
        <begin position="420"/>
        <end position="480"/>
    </location>
</feature>
<organism evidence="5 6">
    <name type="scientific">Actinoplanes palleronii</name>
    <dbReference type="NCBI Taxonomy" id="113570"/>
    <lineage>
        <taxon>Bacteria</taxon>
        <taxon>Bacillati</taxon>
        <taxon>Actinomycetota</taxon>
        <taxon>Actinomycetes</taxon>
        <taxon>Micromonosporales</taxon>
        <taxon>Micromonosporaceae</taxon>
        <taxon>Actinoplanes</taxon>
    </lineage>
</organism>
<dbReference type="Proteomes" id="UP000624709">
    <property type="component" value="Unassembled WGS sequence"/>
</dbReference>
<comment type="caution">
    <text evidence="5">The sequence shown here is derived from an EMBL/GenBank/DDBJ whole genome shotgun (WGS) entry which is preliminary data.</text>
</comment>
<dbReference type="InterPro" id="IPR027797">
    <property type="entry name" value="PT-TG_dom"/>
</dbReference>
<evidence type="ECO:0000259" key="4">
    <source>
        <dbReference type="Pfam" id="PF14449"/>
    </source>
</evidence>
<dbReference type="Pfam" id="PF14449">
    <property type="entry name" value="PT-TG"/>
    <property type="match status" value="1"/>
</dbReference>
<accession>A0ABQ4BMV0</accession>
<gene>
    <name evidence="5" type="ORF">Apa02nite_077290</name>
</gene>
<keyword evidence="3" id="KW-0732">Signal</keyword>
<evidence type="ECO:0000313" key="5">
    <source>
        <dbReference type="EMBL" id="GIE71621.1"/>
    </source>
</evidence>
<dbReference type="InterPro" id="IPR036844">
    <property type="entry name" value="Hint_dom_sf"/>
</dbReference>
<evidence type="ECO:0000256" key="3">
    <source>
        <dbReference type="SAM" id="SignalP"/>
    </source>
</evidence>
<evidence type="ECO:0000256" key="1">
    <source>
        <dbReference type="ARBA" id="ARBA00004613"/>
    </source>
</evidence>
<feature type="chain" id="PRO_5045866638" description="Pre-toxin TG domain-containing protein" evidence="3">
    <location>
        <begin position="40"/>
        <end position="824"/>
    </location>
</feature>